<dbReference type="GeneID" id="107670995"/>
<organism evidence="6 7">
    <name type="scientific">Sinocyclocheilus anshuiensis</name>
    <dbReference type="NCBI Taxonomy" id="1608454"/>
    <lineage>
        <taxon>Eukaryota</taxon>
        <taxon>Metazoa</taxon>
        <taxon>Chordata</taxon>
        <taxon>Craniata</taxon>
        <taxon>Vertebrata</taxon>
        <taxon>Euteleostomi</taxon>
        <taxon>Actinopterygii</taxon>
        <taxon>Neopterygii</taxon>
        <taxon>Teleostei</taxon>
        <taxon>Ostariophysi</taxon>
        <taxon>Cypriniformes</taxon>
        <taxon>Cyprinidae</taxon>
        <taxon>Cyprininae</taxon>
        <taxon>Sinocyclocheilus</taxon>
    </lineage>
</organism>
<accession>A0A671RGQ8</accession>
<feature type="region of interest" description="Disordered" evidence="5">
    <location>
        <begin position="122"/>
        <end position="141"/>
    </location>
</feature>
<dbReference type="KEGG" id="sanh:107670995"/>
<dbReference type="RefSeq" id="XP_016319298.1">
    <property type="nucleotide sequence ID" value="XM_016463812.1"/>
</dbReference>
<sequence length="141" mass="17105">MYLFDIVSRWQWRTKTLIIRDALEISREERARSMAGSHSNWRPPRSCDVYWCEFKHCKSLLNRFHEYYTYGRAPDCQQWKEDYYTCKEWEINHSTQAKESLQESERKRVAAQGKFTPVWEFRQTPPADWHLPLNQGKPQDS</sequence>
<reference evidence="6" key="1">
    <citation type="submission" date="2025-08" db="UniProtKB">
        <authorList>
            <consortium name="Ensembl"/>
        </authorList>
    </citation>
    <scope>IDENTIFICATION</scope>
</reference>
<dbReference type="Ensembl" id="ENSSANT00000087560.1">
    <property type="protein sequence ID" value="ENSSANP00000082383.1"/>
    <property type="gene ID" value="ENSSANG00000040903.1"/>
</dbReference>
<evidence type="ECO:0000256" key="2">
    <source>
        <dbReference type="ARBA" id="ARBA00043942"/>
    </source>
</evidence>
<dbReference type="Proteomes" id="UP000472260">
    <property type="component" value="Unassembled WGS sequence"/>
</dbReference>
<evidence type="ECO:0000256" key="5">
    <source>
        <dbReference type="SAM" id="MobiDB-lite"/>
    </source>
</evidence>
<evidence type="ECO:0000313" key="6">
    <source>
        <dbReference type="Ensembl" id="ENSSANP00000082383.1"/>
    </source>
</evidence>
<reference evidence="6" key="2">
    <citation type="submission" date="2025-09" db="UniProtKB">
        <authorList>
            <consortium name="Ensembl"/>
        </authorList>
    </citation>
    <scope>IDENTIFICATION</scope>
</reference>
<dbReference type="GO" id="GO:0043083">
    <property type="term" value="C:synaptic cleft"/>
    <property type="evidence" value="ECO:0007669"/>
    <property type="project" value="UniProtKB-SubCell"/>
</dbReference>
<evidence type="ECO:0000256" key="1">
    <source>
        <dbReference type="ARBA" id="ARBA00006412"/>
    </source>
</evidence>
<dbReference type="OrthoDB" id="5946508at2759"/>
<dbReference type="PANTHER" id="PTHR28052">
    <property type="entry name" value="UPF0545 PROTEIN C22ORF39"/>
    <property type="match status" value="1"/>
</dbReference>
<name>A0A671RGQ8_9TELE</name>
<evidence type="ECO:0000256" key="4">
    <source>
        <dbReference type="ARBA" id="ARBA00044235"/>
    </source>
</evidence>
<dbReference type="Pfam" id="PF11326">
    <property type="entry name" value="PANTS-like"/>
    <property type="match status" value="1"/>
</dbReference>
<dbReference type="PANTHER" id="PTHR28052:SF1">
    <property type="entry name" value="UPF0545 PROTEIN C22ORF39"/>
    <property type="match status" value="1"/>
</dbReference>
<keyword evidence="7" id="KW-1185">Reference proteome</keyword>
<evidence type="ECO:0000256" key="3">
    <source>
        <dbReference type="ARBA" id="ARBA00044072"/>
    </source>
</evidence>
<gene>
    <name evidence="6" type="primary">LOC107670995</name>
</gene>
<protein>
    <recommendedName>
        <fullName evidence="3">Synaptic plasticity regulator PANTS</fullName>
    </recommendedName>
    <alternativeName>
        <fullName evidence="4">Plasticity-associated neural transcript short</fullName>
    </alternativeName>
</protein>
<comment type="similarity">
    <text evidence="1">Belongs to the UPF0545 family.</text>
</comment>
<dbReference type="AlphaFoldDB" id="A0A671RGQ8"/>
<dbReference type="InterPro" id="IPR021475">
    <property type="entry name" value="Pants/Emi1-like"/>
</dbReference>
<evidence type="ECO:0000313" key="7">
    <source>
        <dbReference type="Proteomes" id="UP000472260"/>
    </source>
</evidence>
<comment type="subcellular location">
    <subcellularLocation>
        <location evidence="2">Synaptic cleft</location>
    </subcellularLocation>
</comment>
<proteinExistence type="inferred from homology"/>